<organism evidence="6 7">
    <name type="scientific">Lentiprolixibacter aurantiacus</name>
    <dbReference type="NCBI Taxonomy" id="2993939"/>
    <lineage>
        <taxon>Bacteria</taxon>
        <taxon>Pseudomonadati</taxon>
        <taxon>Bacteroidota</taxon>
        <taxon>Flavobacteriia</taxon>
        <taxon>Flavobacteriales</taxon>
        <taxon>Flavobacteriaceae</taxon>
        <taxon>Lentiprolixibacter</taxon>
    </lineage>
</organism>
<evidence type="ECO:0000259" key="5">
    <source>
        <dbReference type="PROSITE" id="PS51635"/>
    </source>
</evidence>
<name>A0AAE3MPT4_9FLAO</name>
<evidence type="ECO:0000313" key="6">
    <source>
        <dbReference type="EMBL" id="MCX2720744.1"/>
    </source>
</evidence>
<dbReference type="InterPro" id="IPR002641">
    <property type="entry name" value="PNPLA_dom"/>
</dbReference>
<evidence type="ECO:0000256" key="2">
    <source>
        <dbReference type="ARBA" id="ARBA00022963"/>
    </source>
</evidence>
<protein>
    <submittedName>
        <fullName evidence="6">Patatin-like phospholipase family protein</fullName>
    </submittedName>
</protein>
<dbReference type="PROSITE" id="PS51635">
    <property type="entry name" value="PNPLA"/>
    <property type="match status" value="1"/>
</dbReference>
<dbReference type="RefSeq" id="WP_266015356.1">
    <property type="nucleotide sequence ID" value="NZ_JAPFQP010000004.1"/>
</dbReference>
<dbReference type="AlphaFoldDB" id="A0AAE3MPT4"/>
<dbReference type="InterPro" id="IPR050301">
    <property type="entry name" value="NTE"/>
</dbReference>
<sequence length="255" mass="27933">MELGLVLSGGGARGIAHLGALQVFREWGLKPEIIAGTSAGAIIGALYAAGMEPEDIFEFIRSTEIFSLKKYAVSKPGFVDTEKFYNRFCECFASDNFSSLSIPVLVTATNLLSGSPVVFSEGELVRPILASAAFPGVFTPVRIGDAYYIDGGVLNNFPVDLVSGKCEKLIGIYVNPFEQKGYQDFKHSLSILERAYQIRASRDSLSKFEFCTVVISPQGLKRFGTFDLNNLETIYQLGYESALRTLDANRGTFEK</sequence>
<accession>A0AAE3MPT4</accession>
<evidence type="ECO:0000313" key="7">
    <source>
        <dbReference type="Proteomes" id="UP001207116"/>
    </source>
</evidence>
<dbReference type="GO" id="GO:0016787">
    <property type="term" value="F:hydrolase activity"/>
    <property type="evidence" value="ECO:0007669"/>
    <property type="project" value="UniProtKB-UniRule"/>
</dbReference>
<feature type="domain" description="PNPLA" evidence="5">
    <location>
        <begin position="5"/>
        <end position="163"/>
    </location>
</feature>
<dbReference type="CDD" id="cd07205">
    <property type="entry name" value="Pat_PNPLA6_PNPLA7_NTE1_like"/>
    <property type="match status" value="1"/>
</dbReference>
<keyword evidence="3 4" id="KW-0443">Lipid metabolism</keyword>
<dbReference type="Pfam" id="PF01734">
    <property type="entry name" value="Patatin"/>
    <property type="match status" value="1"/>
</dbReference>
<proteinExistence type="predicted"/>
<gene>
    <name evidence="6" type="ORF">OO016_14110</name>
</gene>
<dbReference type="PANTHER" id="PTHR14226">
    <property type="entry name" value="NEUROPATHY TARGET ESTERASE/SWISS CHEESE D.MELANOGASTER"/>
    <property type="match status" value="1"/>
</dbReference>
<dbReference type="Gene3D" id="3.40.1090.10">
    <property type="entry name" value="Cytosolic phospholipase A2 catalytic domain"/>
    <property type="match status" value="2"/>
</dbReference>
<comment type="caution">
    <text evidence="6">The sequence shown here is derived from an EMBL/GenBank/DDBJ whole genome shotgun (WGS) entry which is preliminary data.</text>
</comment>
<reference evidence="6" key="1">
    <citation type="submission" date="2022-11" db="EMBL/GenBank/DDBJ databases">
        <title>The characterization of three novel Bacteroidetes species and genomic analysis of their roles in tidal elemental geochemical cycles.</title>
        <authorList>
            <person name="Ma K.-J."/>
        </authorList>
    </citation>
    <scope>NUCLEOTIDE SEQUENCE</scope>
    <source>
        <strain evidence="6">M415</strain>
    </source>
</reference>
<dbReference type="PANTHER" id="PTHR14226:SF29">
    <property type="entry name" value="NEUROPATHY TARGET ESTERASE SWS"/>
    <property type="match status" value="1"/>
</dbReference>
<feature type="short sequence motif" description="GXSXG" evidence="4">
    <location>
        <begin position="36"/>
        <end position="40"/>
    </location>
</feature>
<keyword evidence="2 4" id="KW-0442">Lipid degradation</keyword>
<feature type="short sequence motif" description="GXGXXG" evidence="4">
    <location>
        <begin position="9"/>
        <end position="14"/>
    </location>
</feature>
<evidence type="ECO:0000256" key="1">
    <source>
        <dbReference type="ARBA" id="ARBA00022801"/>
    </source>
</evidence>
<feature type="active site" description="Proton acceptor" evidence="4">
    <location>
        <position position="150"/>
    </location>
</feature>
<evidence type="ECO:0000256" key="4">
    <source>
        <dbReference type="PROSITE-ProRule" id="PRU01161"/>
    </source>
</evidence>
<dbReference type="EMBL" id="JAPFQP010000004">
    <property type="protein sequence ID" value="MCX2720744.1"/>
    <property type="molecule type" value="Genomic_DNA"/>
</dbReference>
<keyword evidence="7" id="KW-1185">Reference proteome</keyword>
<feature type="short sequence motif" description="DGA/G" evidence="4">
    <location>
        <begin position="150"/>
        <end position="152"/>
    </location>
</feature>
<dbReference type="Proteomes" id="UP001207116">
    <property type="component" value="Unassembled WGS sequence"/>
</dbReference>
<dbReference type="InterPro" id="IPR016035">
    <property type="entry name" value="Acyl_Trfase/lysoPLipase"/>
</dbReference>
<dbReference type="SUPFAM" id="SSF52151">
    <property type="entry name" value="FabD/lysophospholipase-like"/>
    <property type="match status" value="1"/>
</dbReference>
<dbReference type="GO" id="GO:0016042">
    <property type="term" value="P:lipid catabolic process"/>
    <property type="evidence" value="ECO:0007669"/>
    <property type="project" value="UniProtKB-UniRule"/>
</dbReference>
<keyword evidence="1 4" id="KW-0378">Hydrolase</keyword>
<evidence type="ECO:0000256" key="3">
    <source>
        <dbReference type="ARBA" id="ARBA00023098"/>
    </source>
</evidence>
<feature type="active site" description="Nucleophile" evidence="4">
    <location>
        <position position="38"/>
    </location>
</feature>